<dbReference type="HOGENOM" id="CLU_1096730_0_0_2"/>
<name>D2ZPW5_METSM</name>
<feature type="transmembrane region" description="Helical" evidence="1">
    <location>
        <begin position="159"/>
        <end position="181"/>
    </location>
</feature>
<keyword evidence="1" id="KW-0472">Membrane</keyword>
<sequence>MESIEMSKSLKEILSTPIKDTTVSEIRLQVVVGLPLPLIIIYFISLFSPYFISFSFGFLVLGVYMFFIKNIENHFDLYSEEEGKKYSFEGLCVESLLIGLIAFTSFLPFYYHFNKSFGLGVSFGFLIPGILIFIRRKIFTESSRIIEDDDNLELGYHPLAYYILGIVCGFRLLSSSALLFIKYFTKGYPSLLTSIIFLIVSILYLILILSPDLINKVIHFDLRKESSFVKYFILCNIVVEMLIFIAKFLVNFS</sequence>
<accession>D2ZPW5</accession>
<feature type="transmembrane region" description="Helical" evidence="1">
    <location>
        <begin position="117"/>
        <end position="134"/>
    </location>
</feature>
<keyword evidence="1" id="KW-1133">Transmembrane helix</keyword>
<dbReference type="Proteomes" id="UP000004028">
    <property type="component" value="Unassembled WGS sequence"/>
</dbReference>
<keyword evidence="1" id="KW-0812">Transmembrane</keyword>
<evidence type="ECO:0000256" key="1">
    <source>
        <dbReference type="SAM" id="Phobius"/>
    </source>
</evidence>
<dbReference type="AlphaFoldDB" id="D2ZPW5"/>
<feature type="transmembrane region" description="Helical" evidence="1">
    <location>
        <begin position="88"/>
        <end position="111"/>
    </location>
</feature>
<organism evidence="2 3">
    <name type="scientific">Methanobrevibacter smithii DSM 2374</name>
    <dbReference type="NCBI Taxonomy" id="521002"/>
    <lineage>
        <taxon>Archaea</taxon>
        <taxon>Methanobacteriati</taxon>
        <taxon>Methanobacteriota</taxon>
        <taxon>Methanomada group</taxon>
        <taxon>Methanobacteria</taxon>
        <taxon>Methanobacteriales</taxon>
        <taxon>Methanobacteriaceae</taxon>
        <taxon>Methanobrevibacter</taxon>
    </lineage>
</organism>
<evidence type="ECO:0000313" key="2">
    <source>
        <dbReference type="EMBL" id="EFC93312.1"/>
    </source>
</evidence>
<feature type="transmembrane region" description="Helical" evidence="1">
    <location>
        <begin position="231"/>
        <end position="250"/>
    </location>
</feature>
<protein>
    <submittedName>
        <fullName evidence="2">Uncharacterized protein</fullName>
    </submittedName>
</protein>
<comment type="caution">
    <text evidence="2">The sequence shown here is derived from an EMBL/GenBank/DDBJ whole genome shotgun (WGS) entry which is preliminary data.</text>
</comment>
<feature type="transmembrane region" description="Helical" evidence="1">
    <location>
        <begin position="26"/>
        <end position="44"/>
    </location>
</feature>
<feature type="transmembrane region" description="Helical" evidence="1">
    <location>
        <begin position="187"/>
        <end position="210"/>
    </location>
</feature>
<evidence type="ECO:0000313" key="3">
    <source>
        <dbReference type="Proteomes" id="UP000004028"/>
    </source>
</evidence>
<feature type="transmembrane region" description="Helical" evidence="1">
    <location>
        <begin position="50"/>
        <end position="67"/>
    </location>
</feature>
<reference evidence="2 3" key="1">
    <citation type="submission" date="2010-01" db="EMBL/GenBank/DDBJ databases">
        <authorList>
            <person name="Weinstock G."/>
            <person name="Sodergren E."/>
            <person name="Clifton S."/>
            <person name="Fulton L."/>
            <person name="Fulton B."/>
            <person name="Courtney L."/>
            <person name="Fronick C."/>
            <person name="Harrison M."/>
            <person name="Strong C."/>
            <person name="Farmer C."/>
            <person name="Delahaunty K."/>
            <person name="Markovic C."/>
            <person name="Hall O."/>
            <person name="Minx P."/>
            <person name="Tomlinson C."/>
            <person name="Mitreva M."/>
            <person name="Nelson J."/>
            <person name="Hou S."/>
            <person name="Wollam A."/>
            <person name="Pepin K.H."/>
            <person name="Johnson M."/>
            <person name="Bhonagiri V."/>
            <person name="Nash W.E."/>
            <person name="Warren W."/>
            <person name="Chinwalla A."/>
            <person name="Mardis E.R."/>
            <person name="Wilson R.K."/>
        </authorList>
    </citation>
    <scope>NUCLEOTIDE SEQUENCE [LARGE SCALE GENOMIC DNA]</scope>
    <source>
        <strain evidence="2 3">DSM 2374</strain>
    </source>
</reference>
<dbReference type="EMBL" id="ABYV02000006">
    <property type="protein sequence ID" value="EFC93312.1"/>
    <property type="molecule type" value="Genomic_DNA"/>
</dbReference>
<gene>
    <name evidence="2" type="ORF">METSMIF1_02883</name>
</gene>
<dbReference type="PATRIC" id="fig|521002.11.peg.866"/>
<proteinExistence type="predicted"/>